<sequence length="56" mass="6289">MSVWSGPEPSASEHRAKTPFCGERGAQGRCDLYRGHYGPHKDSHKHTEWEAEHADA</sequence>
<dbReference type="EMBL" id="OR159674">
    <property type="protein sequence ID" value="WKW87108.1"/>
    <property type="molecule type" value="Genomic_DNA"/>
</dbReference>
<accession>A0ACD4UHU3</accession>
<reference evidence="1" key="1">
    <citation type="submission" date="2023-06" db="EMBL/GenBank/DDBJ databases">
        <authorList>
            <person name="Byrum C.A."/>
            <person name="Fullante V.A."/>
            <person name="Ghosh G."/>
            <person name="Ivey A.L."/>
            <person name="Joby C.P."/>
            <person name="Johnson E."/>
            <person name="Kamil H.A."/>
            <person name="Martinez L."/>
            <person name="Tutelo G.A."/>
            <person name="Wilson D."/>
            <person name="Ziegler A.J."/>
            <person name="Garlena R.A."/>
            <person name="Russell D.A."/>
            <person name="Jacobs-Sera D."/>
            <person name="Hatfull G.F."/>
        </authorList>
    </citation>
    <scope>NUCLEOTIDE SEQUENCE</scope>
</reference>
<proteinExistence type="predicted"/>
<protein>
    <submittedName>
        <fullName evidence="1">Uncharacterized protein</fullName>
    </submittedName>
</protein>
<keyword evidence="2" id="KW-1185">Reference proteome</keyword>
<evidence type="ECO:0000313" key="1">
    <source>
        <dbReference type="EMBL" id="WKW87108.1"/>
    </source>
</evidence>
<gene>
    <name evidence="1" type="primary">71</name>
    <name evidence="1" type="ORF">SEA_NICOLE72_71</name>
</gene>
<evidence type="ECO:0000313" key="2">
    <source>
        <dbReference type="Proteomes" id="UP001654554"/>
    </source>
</evidence>
<dbReference type="Proteomes" id="UP001654554">
    <property type="component" value="Segment"/>
</dbReference>
<name>A0ACD4UHU3_9CAUD</name>
<organism evidence="1 2">
    <name type="scientific">Microbacterium phage Nicole72</name>
    <dbReference type="NCBI Taxonomy" id="3062838"/>
    <lineage>
        <taxon>Viruses</taxon>
        <taxon>Duplodnaviria</taxon>
        <taxon>Heunggongvirae</taxon>
        <taxon>Uroviricota</taxon>
        <taxon>Caudoviricetes</taxon>
        <taxon>Hodgkinviridae</taxon>
        <taxon>Meganvirus</taxon>
        <taxon>Meganvirus nichole72</taxon>
    </lineage>
</organism>